<organism evidence="2">
    <name type="scientific">uncultured Rubrobacteraceae bacterium</name>
    <dbReference type="NCBI Taxonomy" id="349277"/>
    <lineage>
        <taxon>Bacteria</taxon>
        <taxon>Bacillati</taxon>
        <taxon>Actinomycetota</taxon>
        <taxon>Rubrobacteria</taxon>
        <taxon>Rubrobacterales</taxon>
        <taxon>Rubrobacteraceae</taxon>
        <taxon>environmental samples</taxon>
    </lineage>
</organism>
<evidence type="ECO:0000313" key="2">
    <source>
        <dbReference type="EMBL" id="CAA9440066.1"/>
    </source>
</evidence>
<protein>
    <submittedName>
        <fullName evidence="2">PreQ0 transporter YhhQ</fullName>
    </submittedName>
</protein>
<feature type="region of interest" description="Disordered" evidence="1">
    <location>
        <begin position="37"/>
        <end position="73"/>
    </location>
</feature>
<reference evidence="2" key="1">
    <citation type="submission" date="2020-02" db="EMBL/GenBank/DDBJ databases">
        <authorList>
            <person name="Meier V. D."/>
        </authorList>
    </citation>
    <scope>NUCLEOTIDE SEQUENCE</scope>
    <source>
        <strain evidence="2">AVDCRST_MAG78</strain>
    </source>
</reference>
<accession>A0A6J4QBF1</accession>
<proteinExistence type="predicted"/>
<dbReference type="AlphaFoldDB" id="A0A6J4QBF1"/>
<name>A0A6J4QBF1_9ACTN</name>
<sequence>RPRLARLRLPGLRRKYSPYGHNLRYRRPMARQICLRSPRHTANVRSRQPPQAHRGSRRLRPRYPVQPSVGQGI</sequence>
<evidence type="ECO:0000256" key="1">
    <source>
        <dbReference type="SAM" id="MobiDB-lite"/>
    </source>
</evidence>
<feature type="non-terminal residue" evidence="2">
    <location>
        <position position="73"/>
    </location>
</feature>
<feature type="non-terminal residue" evidence="2">
    <location>
        <position position="1"/>
    </location>
</feature>
<gene>
    <name evidence="2" type="ORF">AVDCRST_MAG78-2340</name>
</gene>
<dbReference type="EMBL" id="CADCVB010000156">
    <property type="protein sequence ID" value="CAA9440066.1"/>
    <property type="molecule type" value="Genomic_DNA"/>
</dbReference>